<dbReference type="AlphaFoldDB" id="K9DH97"/>
<comment type="similarity">
    <text evidence="1">Belongs to the HyuE racemase family.</text>
</comment>
<name>K9DH97_9BURK</name>
<dbReference type="Pfam" id="PF01177">
    <property type="entry name" value="Asp_Glu_race"/>
    <property type="match status" value="1"/>
</dbReference>
<dbReference type="RefSeq" id="WP_005664638.1">
    <property type="nucleotide sequence ID" value="NZ_JH992922.1"/>
</dbReference>
<evidence type="ECO:0000313" key="2">
    <source>
        <dbReference type="EMBL" id="EKU83623.1"/>
    </source>
</evidence>
<dbReference type="PANTHER" id="PTHR28047">
    <property type="entry name" value="PROTEIN DCG1"/>
    <property type="match status" value="1"/>
</dbReference>
<dbReference type="InterPro" id="IPR053714">
    <property type="entry name" value="Iso_Racemase_Enz_sf"/>
</dbReference>
<evidence type="ECO:0000256" key="1">
    <source>
        <dbReference type="ARBA" id="ARBA00038414"/>
    </source>
</evidence>
<dbReference type="Gene3D" id="3.40.50.12500">
    <property type="match status" value="1"/>
</dbReference>
<dbReference type="InterPro" id="IPR015942">
    <property type="entry name" value="Asp/Glu/hydantoin_racemase"/>
</dbReference>
<comment type="caution">
    <text evidence="2">The sequence shown here is derived from an EMBL/GenBank/DDBJ whole genome shotgun (WGS) entry which is preliminary data.</text>
</comment>
<dbReference type="GO" id="GO:0047661">
    <property type="term" value="F:amino-acid racemase activity"/>
    <property type="evidence" value="ECO:0007669"/>
    <property type="project" value="InterPro"/>
</dbReference>
<evidence type="ECO:0008006" key="4">
    <source>
        <dbReference type="Google" id="ProtNLM"/>
    </source>
</evidence>
<evidence type="ECO:0000313" key="3">
    <source>
        <dbReference type="Proteomes" id="UP000009874"/>
    </source>
</evidence>
<dbReference type="EMBL" id="AGZI01000010">
    <property type="protein sequence ID" value="EKU83623.1"/>
    <property type="molecule type" value="Genomic_DNA"/>
</dbReference>
<dbReference type="PANTHER" id="PTHR28047:SF5">
    <property type="entry name" value="PROTEIN DCG1"/>
    <property type="match status" value="1"/>
</dbReference>
<dbReference type="InterPro" id="IPR052186">
    <property type="entry name" value="Hydantoin_racemase-like"/>
</dbReference>
<accession>K9DH97</accession>
<keyword evidence="3" id="KW-1185">Reference proteome</keyword>
<proteinExistence type="inferred from homology"/>
<reference evidence="2 3" key="1">
    <citation type="submission" date="2012-09" db="EMBL/GenBank/DDBJ databases">
        <title>The Genome Sequence of Massilia timonae CCUG 45783.</title>
        <authorList>
            <consortium name="The Broad Institute Genome Sequencing Platform"/>
            <person name="Earl A."/>
            <person name="Ward D."/>
            <person name="Feldgarden M."/>
            <person name="Gevers D."/>
            <person name="Huys G."/>
            <person name="Walker B."/>
            <person name="Young S.K."/>
            <person name="Zeng Q."/>
            <person name="Gargeya S."/>
            <person name="Fitzgerald M."/>
            <person name="Haas B."/>
            <person name="Abouelleil A."/>
            <person name="Alvarado L."/>
            <person name="Arachchi H.M."/>
            <person name="Berlin A.M."/>
            <person name="Chapman S.B."/>
            <person name="Goldberg J."/>
            <person name="Griggs A."/>
            <person name="Gujja S."/>
            <person name="Hansen M."/>
            <person name="Howarth C."/>
            <person name="Imamovic A."/>
            <person name="Larimer J."/>
            <person name="McCowen C."/>
            <person name="Montmayeur A."/>
            <person name="Murphy C."/>
            <person name="Neiman D."/>
            <person name="Pearson M."/>
            <person name="Priest M."/>
            <person name="Roberts A."/>
            <person name="Saif S."/>
            <person name="Shea T."/>
            <person name="Sisk P."/>
            <person name="Sykes S."/>
            <person name="Wortman J."/>
            <person name="Nusbaum C."/>
            <person name="Birren B."/>
        </authorList>
    </citation>
    <scope>NUCLEOTIDE SEQUENCE [LARGE SCALE GENOMIC DNA]</scope>
    <source>
        <strain evidence="2 3">CCUG 45783</strain>
    </source>
</reference>
<dbReference type="PATRIC" id="fig|883126.3.peg.1119"/>
<gene>
    <name evidence="2" type="ORF">HMPREF9710_01108</name>
</gene>
<dbReference type="Proteomes" id="UP000009874">
    <property type="component" value="Unassembled WGS sequence"/>
</dbReference>
<dbReference type="OrthoDB" id="9791723at2"/>
<protein>
    <recommendedName>
        <fullName evidence="4">Hydantoin racemase</fullName>
    </recommendedName>
</protein>
<dbReference type="eggNOG" id="COG4126">
    <property type="taxonomic scope" value="Bacteria"/>
</dbReference>
<organism evidence="2 3">
    <name type="scientific">Massilia timonae CCUG 45783</name>
    <dbReference type="NCBI Taxonomy" id="883126"/>
    <lineage>
        <taxon>Bacteria</taxon>
        <taxon>Pseudomonadati</taxon>
        <taxon>Pseudomonadota</taxon>
        <taxon>Betaproteobacteria</taxon>
        <taxon>Burkholderiales</taxon>
        <taxon>Oxalobacteraceae</taxon>
        <taxon>Telluria group</taxon>
        <taxon>Massilia</taxon>
    </lineage>
</organism>
<sequence length="274" mass="30542">MNHHHQFAGEPSETSVTVRWINPAGHDEWDAPIAQFLHAVKQPSTTVELVSLALNPTPRHLEYRTYESMIVDRTVAIARDCATSGIDAMVIGCFYDPALEAAREISGETVVVAPCQASVQIAMNLANRFSVIVGRHKWIEQMTERVRTYGVIDHLASMRAVGMGVEEFQKEPEVTRRRIIDAAKRAVEEDHAEAIILGCTMEFGFFAEVQKEVGVPVIDPVLAAFKMAESLAKLKKQFNWTPSRVWSCEPPSEDEIERFGLFKGPSPIGNLLKV</sequence>
<dbReference type="HOGENOM" id="CLU_053002_3_1_4"/>